<dbReference type="EMBL" id="FOUU01000001">
    <property type="protein sequence ID" value="SFM50276.1"/>
    <property type="molecule type" value="Genomic_DNA"/>
</dbReference>
<dbReference type="Proteomes" id="UP000199611">
    <property type="component" value="Unassembled WGS sequence"/>
</dbReference>
<evidence type="ECO:0000256" key="1">
    <source>
        <dbReference type="SAM" id="MobiDB-lite"/>
    </source>
</evidence>
<dbReference type="STRING" id="39841.SAMN05660836_00559"/>
<reference evidence="3 4" key="1">
    <citation type="submission" date="2016-10" db="EMBL/GenBank/DDBJ databases">
        <authorList>
            <person name="de Groot N.N."/>
        </authorList>
    </citation>
    <scope>NUCLEOTIDE SEQUENCE [LARGE SCALE GENOMIC DNA]</scope>
    <source>
        <strain evidence="3 4">DSM 9990</strain>
    </source>
</reference>
<feature type="compositionally biased region" description="Basic and acidic residues" evidence="1">
    <location>
        <begin position="257"/>
        <end position="268"/>
    </location>
</feature>
<keyword evidence="2" id="KW-1133">Transmembrane helix</keyword>
<keyword evidence="2" id="KW-0812">Transmembrane</keyword>
<keyword evidence="4" id="KW-1185">Reference proteome</keyword>
<gene>
    <name evidence="3" type="ORF">SAMN05660836_00559</name>
</gene>
<proteinExistence type="predicted"/>
<name>A0A1I4RE10_9BACT</name>
<evidence type="ECO:0000313" key="3">
    <source>
        <dbReference type="EMBL" id="SFM50276.1"/>
    </source>
</evidence>
<accession>A0A1I4RE10</accession>
<keyword evidence="2" id="KW-0472">Membrane</keyword>
<organism evidence="3 4">
    <name type="scientific">Thermodesulforhabdus norvegica</name>
    <dbReference type="NCBI Taxonomy" id="39841"/>
    <lineage>
        <taxon>Bacteria</taxon>
        <taxon>Pseudomonadati</taxon>
        <taxon>Thermodesulfobacteriota</taxon>
        <taxon>Syntrophobacteria</taxon>
        <taxon>Syntrophobacterales</taxon>
        <taxon>Thermodesulforhabdaceae</taxon>
        <taxon>Thermodesulforhabdus</taxon>
    </lineage>
</organism>
<dbReference type="AlphaFoldDB" id="A0A1I4RE10"/>
<evidence type="ECO:0000256" key="2">
    <source>
        <dbReference type="SAM" id="Phobius"/>
    </source>
</evidence>
<sequence>MHIFPIFHNLLTPFPKQGVFFNRSLSIFDYLTVMCKLKRLIVKKIFWKIPLKHAHAEEGGSMEDQRYRVSGVNRSFLQKSLIIGGIAALVGLLLFLAMPVKYYFLVKDGTLGLYSGRIGWLDGTKDKGFVPVFIGESKDEGLRVLLAEKFKSREEALDALRPVMLKIVVNHLSEIAELEQTLFGHYRVLYGEILAAHQAGATGLEKSLEALKLWLDMYAGRSQLIETCRASLETETTVKTGEPVTSEKPGEEAEAPEQAKGEEPEHQEQATAAHQ</sequence>
<feature type="transmembrane region" description="Helical" evidence="2">
    <location>
        <begin position="81"/>
        <end position="104"/>
    </location>
</feature>
<protein>
    <submittedName>
        <fullName evidence="3">Uncharacterized protein</fullName>
    </submittedName>
</protein>
<feature type="region of interest" description="Disordered" evidence="1">
    <location>
        <begin position="235"/>
        <end position="275"/>
    </location>
</feature>
<evidence type="ECO:0000313" key="4">
    <source>
        <dbReference type="Proteomes" id="UP000199611"/>
    </source>
</evidence>